<feature type="non-terminal residue" evidence="2">
    <location>
        <position position="1"/>
    </location>
</feature>
<organism evidence="2 3">
    <name type="scientific">Botryobasidium botryosum (strain FD-172 SS1)</name>
    <dbReference type="NCBI Taxonomy" id="930990"/>
    <lineage>
        <taxon>Eukaryota</taxon>
        <taxon>Fungi</taxon>
        <taxon>Dikarya</taxon>
        <taxon>Basidiomycota</taxon>
        <taxon>Agaricomycotina</taxon>
        <taxon>Agaricomycetes</taxon>
        <taxon>Cantharellales</taxon>
        <taxon>Botryobasidiaceae</taxon>
        <taxon>Botryobasidium</taxon>
    </lineage>
</organism>
<dbReference type="InParanoid" id="A0A067MYW2"/>
<dbReference type="OrthoDB" id="2224399at2759"/>
<sequence>LQSILSQNPSSPTIASFLSSLSPPEKLSPSPEVKAYSDAVYFNYYALGLSLLFVPVGGYKPQTGTPRESLQDQSLKLESIDVYNVLPSAADDTESTKSRKPLSNSSYTAFSAFPISVSIPRANSSDSPTAAAAATVSDGTPRCDITPESTGKDFVGALGEPKRKGGGQGPAAGSIGIWCEWPNFGLMVEFGGNEARGPQAWERGKDALWTSLTIFQPKS</sequence>
<dbReference type="Proteomes" id="UP000027195">
    <property type="component" value="Unassembled WGS sequence"/>
</dbReference>
<dbReference type="AlphaFoldDB" id="A0A067MYW2"/>
<reference evidence="3" key="1">
    <citation type="journal article" date="2014" name="Proc. Natl. Acad. Sci. U.S.A.">
        <title>Extensive sampling of basidiomycete genomes demonstrates inadequacy of the white-rot/brown-rot paradigm for wood decay fungi.</title>
        <authorList>
            <person name="Riley R."/>
            <person name="Salamov A.A."/>
            <person name="Brown D.W."/>
            <person name="Nagy L.G."/>
            <person name="Floudas D."/>
            <person name="Held B.W."/>
            <person name="Levasseur A."/>
            <person name="Lombard V."/>
            <person name="Morin E."/>
            <person name="Otillar R."/>
            <person name="Lindquist E.A."/>
            <person name="Sun H."/>
            <person name="LaButti K.M."/>
            <person name="Schmutz J."/>
            <person name="Jabbour D."/>
            <person name="Luo H."/>
            <person name="Baker S.E."/>
            <person name="Pisabarro A.G."/>
            <person name="Walton J.D."/>
            <person name="Blanchette R.A."/>
            <person name="Henrissat B."/>
            <person name="Martin F."/>
            <person name="Cullen D."/>
            <person name="Hibbett D.S."/>
            <person name="Grigoriev I.V."/>
        </authorList>
    </citation>
    <scope>NUCLEOTIDE SEQUENCE [LARGE SCALE GENOMIC DNA]</scope>
    <source>
        <strain evidence="3">FD-172 SS1</strain>
    </source>
</reference>
<gene>
    <name evidence="2" type="ORF">BOTBODRAFT_97125</name>
</gene>
<feature type="non-terminal residue" evidence="2">
    <location>
        <position position="219"/>
    </location>
</feature>
<feature type="region of interest" description="Disordered" evidence="1">
    <location>
        <begin position="124"/>
        <end position="171"/>
    </location>
</feature>
<protein>
    <submittedName>
        <fullName evidence="2">Uncharacterized protein</fullName>
    </submittedName>
</protein>
<keyword evidence="3" id="KW-1185">Reference proteome</keyword>
<accession>A0A067MYW2</accession>
<dbReference type="EMBL" id="KL198026">
    <property type="protein sequence ID" value="KDQ16726.1"/>
    <property type="molecule type" value="Genomic_DNA"/>
</dbReference>
<name>A0A067MYW2_BOTB1</name>
<proteinExistence type="predicted"/>
<dbReference type="HOGENOM" id="CLU_112572_0_0_1"/>
<evidence type="ECO:0000256" key="1">
    <source>
        <dbReference type="SAM" id="MobiDB-lite"/>
    </source>
</evidence>
<evidence type="ECO:0000313" key="3">
    <source>
        <dbReference type="Proteomes" id="UP000027195"/>
    </source>
</evidence>
<evidence type="ECO:0000313" key="2">
    <source>
        <dbReference type="EMBL" id="KDQ16726.1"/>
    </source>
</evidence>